<evidence type="ECO:0000313" key="2">
    <source>
        <dbReference type="EMBL" id="RXF74657.1"/>
    </source>
</evidence>
<comment type="caution">
    <text evidence="2">The sequence shown here is derived from an EMBL/GenBank/DDBJ whole genome shotgun (WGS) entry which is preliminary data.</text>
</comment>
<accession>A0A4Q0MLH6</accession>
<reference evidence="2 3" key="1">
    <citation type="submission" date="2018-12" db="EMBL/GenBank/DDBJ databases">
        <title>bacterium Hansschlegelia zhihuaiae S113.</title>
        <authorList>
            <person name="He J."/>
        </authorList>
    </citation>
    <scope>NUCLEOTIDE SEQUENCE [LARGE SCALE GENOMIC DNA]</scope>
    <source>
        <strain evidence="2 3">S 113</strain>
    </source>
</reference>
<dbReference type="Proteomes" id="UP000289708">
    <property type="component" value="Unassembled WGS sequence"/>
</dbReference>
<gene>
    <name evidence="2" type="ORF">EK403_04490</name>
</gene>
<dbReference type="RefSeq" id="WP_128776307.1">
    <property type="nucleotide sequence ID" value="NZ_RYFI01000003.1"/>
</dbReference>
<keyword evidence="3" id="KW-1185">Reference proteome</keyword>
<evidence type="ECO:0000313" key="3">
    <source>
        <dbReference type="Proteomes" id="UP000289708"/>
    </source>
</evidence>
<proteinExistence type="predicted"/>
<name>A0A4Q0MLH6_9HYPH</name>
<feature type="region of interest" description="Disordered" evidence="1">
    <location>
        <begin position="32"/>
        <end position="69"/>
    </location>
</feature>
<organism evidence="2 3">
    <name type="scientific">Hansschlegelia zhihuaiae</name>
    <dbReference type="NCBI Taxonomy" id="405005"/>
    <lineage>
        <taxon>Bacteria</taxon>
        <taxon>Pseudomonadati</taxon>
        <taxon>Pseudomonadota</taxon>
        <taxon>Alphaproteobacteria</taxon>
        <taxon>Hyphomicrobiales</taxon>
        <taxon>Methylopilaceae</taxon>
        <taxon>Hansschlegelia</taxon>
    </lineage>
</organism>
<dbReference type="AlphaFoldDB" id="A0A4Q0MLH6"/>
<protein>
    <submittedName>
        <fullName evidence="2">Uncharacterized protein</fullName>
    </submittedName>
</protein>
<sequence length="85" mass="8821">MASIVHVAAAAAASVVVRIAIIDCPPRLSDRARSARRLRGATAADPKKRDADFDRAQGGPASKAHGRTAAASPFAAVPLMARFDQ</sequence>
<feature type="compositionally biased region" description="Basic and acidic residues" evidence="1">
    <location>
        <begin position="45"/>
        <end position="55"/>
    </location>
</feature>
<dbReference type="EMBL" id="RYFI01000003">
    <property type="protein sequence ID" value="RXF74657.1"/>
    <property type="molecule type" value="Genomic_DNA"/>
</dbReference>
<evidence type="ECO:0000256" key="1">
    <source>
        <dbReference type="SAM" id="MobiDB-lite"/>
    </source>
</evidence>